<reference evidence="3" key="1">
    <citation type="journal article" date="2023" name="Commun. Biol.">
        <title>Genome analysis of Parmales, the sister group of diatoms, reveals the evolutionary specialization of diatoms from phago-mixotrophs to photoautotrophs.</title>
        <authorList>
            <person name="Ban H."/>
            <person name="Sato S."/>
            <person name="Yoshikawa S."/>
            <person name="Yamada K."/>
            <person name="Nakamura Y."/>
            <person name="Ichinomiya M."/>
            <person name="Sato N."/>
            <person name="Blanc-Mathieu R."/>
            <person name="Endo H."/>
            <person name="Kuwata A."/>
            <person name="Ogata H."/>
        </authorList>
    </citation>
    <scope>NUCLEOTIDE SEQUENCE [LARGE SCALE GENOMIC DNA]</scope>
    <source>
        <strain evidence="3">NIES 3701</strain>
    </source>
</reference>
<accession>A0A9W7BUW5</accession>
<evidence type="ECO:0000313" key="2">
    <source>
        <dbReference type="EMBL" id="GMH97916.1"/>
    </source>
</evidence>
<evidence type="ECO:0000259" key="1">
    <source>
        <dbReference type="PROSITE" id="PS50404"/>
    </source>
</evidence>
<dbReference type="PANTHER" id="PTHR11571">
    <property type="entry name" value="GLUTATHIONE S-TRANSFERASE"/>
    <property type="match status" value="1"/>
</dbReference>
<evidence type="ECO:0000313" key="3">
    <source>
        <dbReference type="Proteomes" id="UP001165085"/>
    </source>
</evidence>
<feature type="domain" description="GST N-terminal" evidence="1">
    <location>
        <begin position="64"/>
        <end position="149"/>
    </location>
</feature>
<dbReference type="GO" id="GO:0006749">
    <property type="term" value="P:glutathione metabolic process"/>
    <property type="evidence" value="ECO:0007669"/>
    <property type="project" value="TreeGrafter"/>
</dbReference>
<keyword evidence="3" id="KW-1185">Reference proteome</keyword>
<dbReference type="Proteomes" id="UP001165085">
    <property type="component" value="Unassembled WGS sequence"/>
</dbReference>
<protein>
    <recommendedName>
        <fullName evidence="1">GST N-terminal domain-containing protein</fullName>
    </recommendedName>
</protein>
<dbReference type="GO" id="GO:0004364">
    <property type="term" value="F:glutathione transferase activity"/>
    <property type="evidence" value="ECO:0007669"/>
    <property type="project" value="TreeGrafter"/>
</dbReference>
<dbReference type="SUPFAM" id="SSF52833">
    <property type="entry name" value="Thioredoxin-like"/>
    <property type="match status" value="1"/>
</dbReference>
<dbReference type="EMBL" id="BRXY01000504">
    <property type="protein sequence ID" value="GMH97916.1"/>
    <property type="molecule type" value="Genomic_DNA"/>
</dbReference>
<proteinExistence type="predicted"/>
<dbReference type="InterPro" id="IPR036249">
    <property type="entry name" value="Thioredoxin-like_sf"/>
</dbReference>
<gene>
    <name evidence="2" type="ORF">TrST_g4423</name>
</gene>
<dbReference type="OrthoDB" id="414243at2759"/>
<dbReference type="CDD" id="cd00570">
    <property type="entry name" value="GST_N_family"/>
    <property type="match status" value="1"/>
</dbReference>
<organism evidence="2 3">
    <name type="scientific">Triparma strigata</name>
    <dbReference type="NCBI Taxonomy" id="1606541"/>
    <lineage>
        <taxon>Eukaryota</taxon>
        <taxon>Sar</taxon>
        <taxon>Stramenopiles</taxon>
        <taxon>Ochrophyta</taxon>
        <taxon>Bolidophyceae</taxon>
        <taxon>Parmales</taxon>
        <taxon>Triparmaceae</taxon>
        <taxon>Triparma</taxon>
    </lineage>
</organism>
<name>A0A9W7BUW5_9STRA</name>
<dbReference type="PROSITE" id="PS50404">
    <property type="entry name" value="GST_NTER"/>
    <property type="match status" value="1"/>
</dbReference>
<dbReference type="AlphaFoldDB" id="A0A9W7BUW5"/>
<dbReference type="Gene3D" id="1.20.1050.130">
    <property type="match status" value="1"/>
</dbReference>
<dbReference type="InterPro" id="IPR050213">
    <property type="entry name" value="GST_superfamily"/>
</dbReference>
<dbReference type="Pfam" id="PF02798">
    <property type="entry name" value="GST_N"/>
    <property type="match status" value="1"/>
</dbReference>
<sequence>MSSLISTQEEDLAEAELAAAISAAVAAPDSEVLVGLGGASAMLYFPVKNDLKPQYNEGRRSGEKELVFLYLFIRGLGETIRLMLAEAQASYTHLASPMGEPQELAMEWRKRSPNGLTPIMSGLGVPRSEPLCQSSAIIRYLASRYGMDGGGGELERARCDVLFETARDFKNKAKEIVAGDYSTSGAKGAVITAGNILKMMAYMGDVGEETSAMNYGQVQLLNSLLAMDEERKGCVGELSAPLEEWLQKAAGRTGIREYLKSGMRFPNVTPQYKFDTGPMIRGDTKKI</sequence>
<dbReference type="InterPro" id="IPR004045">
    <property type="entry name" value="Glutathione_S-Trfase_N"/>
</dbReference>
<comment type="caution">
    <text evidence="2">The sequence shown here is derived from an EMBL/GenBank/DDBJ whole genome shotgun (WGS) entry which is preliminary data.</text>
</comment>